<protein>
    <submittedName>
        <fullName evidence="4">Flavodoxin family protein</fullName>
    </submittedName>
</protein>
<organism evidence="4 5">
    <name type="scientific">Candidatus Blautia stercorigallinarum</name>
    <dbReference type="NCBI Taxonomy" id="2838501"/>
    <lineage>
        <taxon>Bacteria</taxon>
        <taxon>Bacillati</taxon>
        <taxon>Bacillota</taxon>
        <taxon>Clostridia</taxon>
        <taxon>Lachnospirales</taxon>
        <taxon>Lachnospiraceae</taxon>
        <taxon>Blautia</taxon>
    </lineage>
</organism>
<dbReference type="SUPFAM" id="SSF52218">
    <property type="entry name" value="Flavoproteins"/>
    <property type="match status" value="1"/>
</dbReference>
<proteinExistence type="predicted"/>
<comment type="caution">
    <text evidence="4">The sequence shown here is derived from an EMBL/GenBank/DDBJ whole genome shotgun (WGS) entry which is preliminary data.</text>
</comment>
<sequence length="200" mass="22519">MKKILVVLGGGRPKGNTARLVQAFMEGAREAGHETELVSLMKTEVKGCLGCNACRYGKPCIQKDGFNEIAPKILEADLVVFASPLYFWTISSRLKAFIERFYCIAREDPDPPFGRYENYPVKDSALLMTSADNFFWTFEQAVSYYQFAVVNYIGFHDRGMLLAGGCGDTNGRPQIEKTDHLQQAYEFGKHIYETEKSGNK</sequence>
<name>A0A9D1TEG8_9FIRM</name>
<dbReference type="Gene3D" id="3.40.50.360">
    <property type="match status" value="1"/>
</dbReference>
<dbReference type="Proteomes" id="UP000886814">
    <property type="component" value="Unassembled WGS sequence"/>
</dbReference>
<evidence type="ECO:0000313" key="5">
    <source>
        <dbReference type="Proteomes" id="UP000886814"/>
    </source>
</evidence>
<evidence type="ECO:0000313" key="4">
    <source>
        <dbReference type="EMBL" id="HIV37739.1"/>
    </source>
</evidence>
<evidence type="ECO:0000256" key="1">
    <source>
        <dbReference type="ARBA" id="ARBA00022630"/>
    </source>
</evidence>
<dbReference type="EMBL" id="DXIQ01000010">
    <property type="protein sequence ID" value="HIV37739.1"/>
    <property type="molecule type" value="Genomic_DNA"/>
</dbReference>
<dbReference type="PANTHER" id="PTHR43278:SF4">
    <property type="entry name" value="NAD(P)H-DEPENDENT FMN-CONTAINING OXIDOREDUCTASE YWQN-RELATED"/>
    <property type="match status" value="1"/>
</dbReference>
<feature type="domain" description="NADPH-dependent FMN reductase-like" evidence="3">
    <location>
        <begin position="3"/>
        <end position="107"/>
    </location>
</feature>
<keyword evidence="1" id="KW-0285">Flavoprotein</keyword>
<keyword evidence="2" id="KW-0288">FMN</keyword>
<dbReference type="PANTHER" id="PTHR43278">
    <property type="entry name" value="NAD(P)H-DEPENDENT FMN-CONTAINING OXIDOREDUCTASE YWQN-RELATED"/>
    <property type="match status" value="1"/>
</dbReference>
<dbReference type="InterPro" id="IPR005025">
    <property type="entry name" value="FMN_Rdtase-like_dom"/>
</dbReference>
<evidence type="ECO:0000259" key="3">
    <source>
        <dbReference type="Pfam" id="PF03358"/>
    </source>
</evidence>
<dbReference type="InterPro" id="IPR029039">
    <property type="entry name" value="Flavoprotein-like_sf"/>
</dbReference>
<reference evidence="4" key="2">
    <citation type="submission" date="2021-04" db="EMBL/GenBank/DDBJ databases">
        <authorList>
            <person name="Gilroy R."/>
        </authorList>
    </citation>
    <scope>NUCLEOTIDE SEQUENCE</scope>
    <source>
        <strain evidence="4">CHK195-9823</strain>
    </source>
</reference>
<dbReference type="AlphaFoldDB" id="A0A9D1TEG8"/>
<accession>A0A9D1TEG8</accession>
<dbReference type="GO" id="GO:0016491">
    <property type="term" value="F:oxidoreductase activity"/>
    <property type="evidence" value="ECO:0007669"/>
    <property type="project" value="InterPro"/>
</dbReference>
<evidence type="ECO:0000256" key="2">
    <source>
        <dbReference type="ARBA" id="ARBA00022643"/>
    </source>
</evidence>
<reference evidence="4" key="1">
    <citation type="journal article" date="2021" name="PeerJ">
        <title>Extensive microbial diversity within the chicken gut microbiome revealed by metagenomics and culture.</title>
        <authorList>
            <person name="Gilroy R."/>
            <person name="Ravi A."/>
            <person name="Getino M."/>
            <person name="Pursley I."/>
            <person name="Horton D.L."/>
            <person name="Alikhan N.F."/>
            <person name="Baker D."/>
            <person name="Gharbi K."/>
            <person name="Hall N."/>
            <person name="Watson M."/>
            <person name="Adriaenssens E.M."/>
            <person name="Foster-Nyarko E."/>
            <person name="Jarju S."/>
            <person name="Secka A."/>
            <person name="Antonio M."/>
            <person name="Oren A."/>
            <person name="Chaudhuri R.R."/>
            <person name="La Ragione R."/>
            <person name="Hildebrand F."/>
            <person name="Pallen M.J."/>
        </authorList>
    </citation>
    <scope>NUCLEOTIDE SEQUENCE</scope>
    <source>
        <strain evidence="4">CHK195-9823</strain>
    </source>
</reference>
<dbReference type="Pfam" id="PF03358">
    <property type="entry name" value="FMN_red"/>
    <property type="match status" value="1"/>
</dbReference>
<gene>
    <name evidence="4" type="ORF">H9747_01865</name>
</gene>
<dbReference type="InterPro" id="IPR051796">
    <property type="entry name" value="ISF_SsuE-like"/>
</dbReference>